<dbReference type="Pfam" id="PF26586">
    <property type="entry name" value="Fn3_R-PTP-O"/>
    <property type="match status" value="1"/>
</dbReference>
<feature type="domain" description="Fibronectin type-III" evidence="2">
    <location>
        <begin position="513"/>
        <end position="614"/>
    </location>
</feature>
<feature type="region of interest" description="Disordered" evidence="1">
    <location>
        <begin position="826"/>
        <end position="849"/>
    </location>
</feature>
<name>A0A8C5PGA9_9ANUR</name>
<dbReference type="GO" id="GO:0004725">
    <property type="term" value="F:protein tyrosine phosphatase activity"/>
    <property type="evidence" value="ECO:0007669"/>
    <property type="project" value="InterPro"/>
</dbReference>
<dbReference type="CDD" id="cd00063">
    <property type="entry name" value="FN3"/>
    <property type="match status" value="3"/>
</dbReference>
<dbReference type="InterPro" id="IPR042996">
    <property type="entry name" value="PTPRO"/>
</dbReference>
<feature type="domain" description="Fibronectin type-III" evidence="2">
    <location>
        <begin position="416"/>
        <end position="512"/>
    </location>
</feature>
<dbReference type="PANTHER" id="PTHR47028:SF1">
    <property type="entry name" value="RECEPTOR-TYPE TYROSINE-PROTEIN PHOSPHATASE O"/>
    <property type="match status" value="1"/>
</dbReference>
<dbReference type="GO" id="GO:0007411">
    <property type="term" value="P:axon guidance"/>
    <property type="evidence" value="ECO:0007669"/>
    <property type="project" value="TreeGrafter"/>
</dbReference>
<gene>
    <name evidence="3" type="primary">PTPRO</name>
</gene>
<dbReference type="GO" id="GO:0003093">
    <property type="term" value="P:regulation of glomerular filtration"/>
    <property type="evidence" value="ECO:0007669"/>
    <property type="project" value="TreeGrafter"/>
</dbReference>
<organism evidence="3 4">
    <name type="scientific">Leptobrachium leishanense</name>
    <name type="common">Leishan spiny toad</name>
    <dbReference type="NCBI Taxonomy" id="445787"/>
    <lineage>
        <taxon>Eukaryota</taxon>
        <taxon>Metazoa</taxon>
        <taxon>Chordata</taxon>
        <taxon>Craniata</taxon>
        <taxon>Vertebrata</taxon>
        <taxon>Euteleostomi</taxon>
        <taxon>Amphibia</taxon>
        <taxon>Batrachia</taxon>
        <taxon>Anura</taxon>
        <taxon>Pelobatoidea</taxon>
        <taxon>Megophryidae</taxon>
        <taxon>Leptobrachium</taxon>
    </lineage>
</organism>
<evidence type="ECO:0000259" key="2">
    <source>
        <dbReference type="PROSITE" id="PS50853"/>
    </source>
</evidence>
<dbReference type="GO" id="GO:0098982">
    <property type="term" value="C:GABA-ergic synapse"/>
    <property type="evidence" value="ECO:0007669"/>
    <property type="project" value="TreeGrafter"/>
</dbReference>
<dbReference type="PANTHER" id="PTHR47028">
    <property type="entry name" value="RECEPTOR-TYPE TYROSINE-PROTEIN PHOSPHATASE O"/>
    <property type="match status" value="1"/>
</dbReference>
<dbReference type="GO" id="GO:0098978">
    <property type="term" value="C:glutamatergic synapse"/>
    <property type="evidence" value="ECO:0007669"/>
    <property type="project" value="TreeGrafter"/>
</dbReference>
<dbReference type="SMART" id="SM00060">
    <property type="entry name" value="FN3"/>
    <property type="match status" value="5"/>
</dbReference>
<dbReference type="Proteomes" id="UP000694569">
    <property type="component" value="Unplaced"/>
</dbReference>
<proteinExistence type="predicted"/>
<dbReference type="GO" id="GO:0072112">
    <property type="term" value="P:podocyte differentiation"/>
    <property type="evidence" value="ECO:0007669"/>
    <property type="project" value="TreeGrafter"/>
</dbReference>
<keyword evidence="4" id="KW-1185">Reference proteome</keyword>
<evidence type="ECO:0000313" key="3">
    <source>
        <dbReference type="Ensembl" id="ENSLLEP00000020972.1"/>
    </source>
</evidence>
<accession>A0A8C5PGA9</accession>
<protein>
    <submittedName>
        <fullName evidence="3">Protein tyrosine phosphatase receptor type O</fullName>
    </submittedName>
</protein>
<dbReference type="PROSITE" id="PS50853">
    <property type="entry name" value="FN3"/>
    <property type="match status" value="3"/>
</dbReference>
<dbReference type="GO" id="GO:0090090">
    <property type="term" value="P:negative regulation of canonical Wnt signaling pathway"/>
    <property type="evidence" value="ECO:0007669"/>
    <property type="project" value="TreeGrafter"/>
</dbReference>
<dbReference type="InterPro" id="IPR036116">
    <property type="entry name" value="FN3_sf"/>
</dbReference>
<feature type="domain" description="Fibronectin type-III" evidence="2">
    <location>
        <begin position="705"/>
        <end position="793"/>
    </location>
</feature>
<reference evidence="3" key="2">
    <citation type="submission" date="2025-09" db="UniProtKB">
        <authorList>
            <consortium name="Ensembl"/>
        </authorList>
    </citation>
    <scope>IDENTIFICATION</scope>
</reference>
<dbReference type="SUPFAM" id="SSF49265">
    <property type="entry name" value="Fibronectin type III"/>
    <property type="match status" value="2"/>
</dbReference>
<dbReference type="GO" id="GO:0017147">
    <property type="term" value="F:Wnt-protein binding"/>
    <property type="evidence" value="ECO:0007669"/>
    <property type="project" value="TreeGrafter"/>
</dbReference>
<feature type="compositionally biased region" description="Basic and acidic residues" evidence="1">
    <location>
        <begin position="826"/>
        <end position="842"/>
    </location>
</feature>
<reference evidence="3" key="1">
    <citation type="submission" date="2025-08" db="UniProtKB">
        <authorList>
            <consortium name="Ensembl"/>
        </authorList>
    </citation>
    <scope>IDENTIFICATION</scope>
</reference>
<dbReference type="GeneTree" id="ENSGT00940000154814"/>
<sequence length="849" mass="95625">SSRPITWILYLDLSFDVSMFQVNVTGENRIVISLDGSDVASPMSVYVVKITGESRNYFFQFEEFNRTLPAPLIFNATYHGLYYIVTLMVISPNMPSKPTKSVTVLTKPLPVSNVFIHDYKPSPETGVLFEVHYPEKFNIFTRVNISYWEGRNFRSMLYKDFFKGKTVFNHWLPGTCYSNITFQLVSEASFNKSTLVEYSGVGHEPQQHRTVPFPPRNITIQIMLVNDSNVIPGGNSDEIFMRPDQMTSHSSGEISETPDINVSYWREYHATNNESTSLPYWWENGTISPDNEGFVNEIPSDFENTTIINPSIENISAPSQSSRFKVSISWLPPKAPTAFDGFNIHIQGDCNSTKEFAVDENTYEFVTELKEPGKYRLMIRSFSFSGSCDSRESNMAKALSFYISPDGTWFEELTEKPKRVSVKLLNSTAALVSWVSSQTSGNATIVSVMSETCSKAKESQRLEKHYCKEVNTTSNVIANLVPGAQYKVVVYLQKAPLIGPPSDAVTFAIEPTGVKDLVLYPVGPSAVVLSWTRPYHSVFRKYIVEMFYFNPVIMSSEWTPYYEIAATVSLTASVVTSLLPAWYYNFRVTMVTWAEPERRCCDTSAVSIITAPVAPKIISVDYINSLLYVAWMYGDNSLDLSHSRMLHWQVVAEGKKRIKKSVSRNMMTTVMDLPPGDIYNITVTAFTERSTNSSRPHVVKLDPAPPKSLFVVNKTQTSVTLLWVEEGILDYFEVFCWQTGSTQMENDPVTVFSHVVTISSLQPAHSYNCSVTTISHRIPSSPTYISVSTLGMFTLCLNKNNLDVCFYSTPQLCIESAGNMGKIDLKDEERHRGEREEVREDAPGVGEAC</sequence>
<dbReference type="InterPro" id="IPR013783">
    <property type="entry name" value="Ig-like_fold"/>
</dbReference>
<evidence type="ECO:0000256" key="1">
    <source>
        <dbReference type="SAM" id="MobiDB-lite"/>
    </source>
</evidence>
<evidence type="ECO:0000313" key="4">
    <source>
        <dbReference type="Proteomes" id="UP000694569"/>
    </source>
</evidence>
<dbReference type="AlphaFoldDB" id="A0A8C5PGA9"/>
<dbReference type="OrthoDB" id="8609993at2759"/>
<dbReference type="InterPro" id="IPR058859">
    <property type="entry name" value="Fn3_R-PTP-O"/>
</dbReference>
<dbReference type="Pfam" id="PF00041">
    <property type="entry name" value="fn3"/>
    <property type="match status" value="1"/>
</dbReference>
<dbReference type="GO" id="GO:0045296">
    <property type="term" value="F:cadherin binding"/>
    <property type="evidence" value="ECO:0007669"/>
    <property type="project" value="TreeGrafter"/>
</dbReference>
<dbReference type="Gene3D" id="2.60.40.10">
    <property type="entry name" value="Immunoglobulins"/>
    <property type="match status" value="3"/>
</dbReference>
<dbReference type="InterPro" id="IPR003961">
    <property type="entry name" value="FN3_dom"/>
</dbReference>
<dbReference type="GO" id="GO:0005886">
    <property type="term" value="C:plasma membrane"/>
    <property type="evidence" value="ECO:0007669"/>
    <property type="project" value="TreeGrafter"/>
</dbReference>
<dbReference type="Ensembl" id="ENSLLET00000021786.1">
    <property type="protein sequence ID" value="ENSLLEP00000020972.1"/>
    <property type="gene ID" value="ENSLLEG00000013189.1"/>
</dbReference>